<organism evidence="1 2">
    <name type="scientific">Fervidicella metallireducens AeB</name>
    <dbReference type="NCBI Taxonomy" id="1403537"/>
    <lineage>
        <taxon>Bacteria</taxon>
        <taxon>Bacillati</taxon>
        <taxon>Bacillota</taxon>
        <taxon>Clostridia</taxon>
        <taxon>Eubacteriales</taxon>
        <taxon>Clostridiaceae</taxon>
        <taxon>Fervidicella</taxon>
    </lineage>
</organism>
<proteinExistence type="predicted"/>
<dbReference type="Proteomes" id="UP000019681">
    <property type="component" value="Unassembled WGS sequence"/>
</dbReference>
<evidence type="ECO:0000313" key="1">
    <source>
        <dbReference type="EMBL" id="EYE88981.1"/>
    </source>
</evidence>
<reference evidence="1 2" key="1">
    <citation type="journal article" date="2014" name="Genome Announc.">
        <title>Draft Genome Sequence of Fervidicella metallireducens Strain AeBT, an Iron-Reducing Thermoanaerobe from the Great Artesian Basin.</title>
        <authorList>
            <person name="Patel B.K."/>
        </authorList>
    </citation>
    <scope>NUCLEOTIDE SEQUENCE [LARGE SCALE GENOMIC DNA]</scope>
    <source>
        <strain evidence="1 2">AeB</strain>
    </source>
</reference>
<comment type="caution">
    <text evidence="1">The sequence shown here is derived from an EMBL/GenBank/DDBJ whole genome shotgun (WGS) entry which is preliminary data.</text>
</comment>
<dbReference type="AlphaFoldDB" id="A0A017RWL8"/>
<dbReference type="PANTHER" id="PTHR34351">
    <property type="entry name" value="SLR1927 PROTEIN-RELATED"/>
    <property type="match status" value="1"/>
</dbReference>
<accession>A0A017RWL8</accession>
<gene>
    <name evidence="1" type="ORF">Q428_04875</name>
</gene>
<dbReference type="RefSeq" id="WP_035378670.1">
    <property type="nucleotide sequence ID" value="NZ_AZQP01000010.1"/>
</dbReference>
<name>A0A017RWL8_9CLOT</name>
<dbReference type="EMBL" id="AZQP01000010">
    <property type="protein sequence ID" value="EYE88981.1"/>
    <property type="molecule type" value="Genomic_DNA"/>
</dbReference>
<keyword evidence="2" id="KW-1185">Reference proteome</keyword>
<dbReference type="PANTHER" id="PTHR34351:SF2">
    <property type="entry name" value="DUF58 DOMAIN-CONTAINING PROTEIN"/>
    <property type="match status" value="1"/>
</dbReference>
<evidence type="ECO:0000313" key="2">
    <source>
        <dbReference type="Proteomes" id="UP000019681"/>
    </source>
</evidence>
<protein>
    <submittedName>
        <fullName evidence="1">Uncharacterized protein</fullName>
    </submittedName>
</protein>
<sequence>MLYFIIFMLLSGIILNALSEKYAFKNVTFKREISKKIIEIGEELEIKISVSNKKLLPITFLQIIQNLPQNSNLKEKHINIDNEKSWREITTSVLPYQRVNRVYKDSYDKRGVVNLRDVTLKIGDLLGLKVFTKNIDFFQQIVVLPKTIDIQETIVPYGDYYGEISVKRWIIDDPVLIVGIKEYTGFEPQKDIHWPLSLKHGSLMVKKYDYTTDNKVMIILNIETDKPFHTNIDAEKIEKAISIVRAVAEELEKTGIPYGLLSNTFLIFNGESKSIIKSGWGGNHLISLLEALGRMNYGIECGFEETLKKMLSDRTNVGTYILVTPKVLKEYISDINKLKKQCERLVLISLDDTNLQLLDNDILTFVERGEDKLWI</sequence>
<dbReference type="STRING" id="1403537.Q428_04875"/>